<reference evidence="2" key="1">
    <citation type="submission" date="2017-07" db="EMBL/GenBank/DDBJ databases">
        <title>Taro Niue Genome Assembly and Annotation.</title>
        <authorList>
            <person name="Atibalentja N."/>
            <person name="Keating K."/>
            <person name="Fields C.J."/>
        </authorList>
    </citation>
    <scope>NUCLEOTIDE SEQUENCE</scope>
    <source>
        <strain evidence="2">Niue_2</strain>
        <tissue evidence="2">Leaf</tissue>
    </source>
</reference>
<evidence type="ECO:0000256" key="1">
    <source>
        <dbReference type="SAM" id="MobiDB-lite"/>
    </source>
</evidence>
<protein>
    <submittedName>
        <fullName evidence="2">Uncharacterized protein</fullName>
    </submittedName>
</protein>
<dbReference type="AlphaFoldDB" id="A0A843XMM5"/>
<comment type="caution">
    <text evidence="2">The sequence shown here is derived from an EMBL/GenBank/DDBJ whole genome shotgun (WGS) entry which is preliminary data.</text>
</comment>
<evidence type="ECO:0000313" key="3">
    <source>
        <dbReference type="Proteomes" id="UP000652761"/>
    </source>
</evidence>
<feature type="compositionally biased region" description="Low complexity" evidence="1">
    <location>
        <begin position="60"/>
        <end position="96"/>
    </location>
</feature>
<name>A0A843XMM5_COLES</name>
<sequence length="371" mass="41755">TCFWDSQLVSTHRWTVSTPLGQIYCVDTQTDCVDTTGFNYSDCFLGQSSSVDTQVDCVDTTAPPASSSSAGPSSSGPSSSAPSTLPSPTTFSSLQPPTPPSFITIIPEGACIQGHTIEDIKDDFKEIGQFRGEIAKLRTKNPINTPLQINFATLKMPNIVFLPKLHSLIMDSAVGTIIFERFARVMARISIQQDSLLAFHRFLFREYHRGNIKSDVLAPLLSECERLSPSDWEKHDNQSAQQLANLNSSLFNSGKPTISVEEFLDLKSINFVQDSFAIWVERYKVFVCLKKELKEHQIFYPISIDQFLQHASFGTSRSYKMSLGKDEYTNFLEAQRQLHIQRMVPVMGSSYTIAWGVFQLYFQEQELKAWP</sequence>
<proteinExistence type="predicted"/>
<dbReference type="Proteomes" id="UP000652761">
    <property type="component" value="Unassembled WGS sequence"/>
</dbReference>
<evidence type="ECO:0000313" key="2">
    <source>
        <dbReference type="EMBL" id="MQM20360.1"/>
    </source>
</evidence>
<accession>A0A843XMM5</accession>
<feature type="non-terminal residue" evidence="2">
    <location>
        <position position="371"/>
    </location>
</feature>
<feature type="non-terminal residue" evidence="2">
    <location>
        <position position="1"/>
    </location>
</feature>
<organism evidence="2 3">
    <name type="scientific">Colocasia esculenta</name>
    <name type="common">Wild taro</name>
    <name type="synonym">Arum esculentum</name>
    <dbReference type="NCBI Taxonomy" id="4460"/>
    <lineage>
        <taxon>Eukaryota</taxon>
        <taxon>Viridiplantae</taxon>
        <taxon>Streptophyta</taxon>
        <taxon>Embryophyta</taxon>
        <taxon>Tracheophyta</taxon>
        <taxon>Spermatophyta</taxon>
        <taxon>Magnoliopsida</taxon>
        <taxon>Liliopsida</taxon>
        <taxon>Araceae</taxon>
        <taxon>Aroideae</taxon>
        <taxon>Colocasieae</taxon>
        <taxon>Colocasia</taxon>
    </lineage>
</organism>
<keyword evidence="3" id="KW-1185">Reference proteome</keyword>
<dbReference type="EMBL" id="NMUH01009743">
    <property type="protein sequence ID" value="MQM20360.1"/>
    <property type="molecule type" value="Genomic_DNA"/>
</dbReference>
<feature type="region of interest" description="Disordered" evidence="1">
    <location>
        <begin position="58"/>
        <end position="96"/>
    </location>
</feature>
<gene>
    <name evidence="2" type="ORF">Taro_053378</name>
</gene>